<reference evidence="1" key="1">
    <citation type="submission" date="2018-11" db="EMBL/GenBank/DDBJ databases">
        <authorList>
            <consortium name="Pathogen Informatics"/>
        </authorList>
    </citation>
    <scope>NUCLEOTIDE SEQUENCE</scope>
</reference>
<dbReference type="Proteomes" id="UP000784294">
    <property type="component" value="Unassembled WGS sequence"/>
</dbReference>
<protein>
    <submittedName>
        <fullName evidence="1">Uncharacterized protein</fullName>
    </submittedName>
</protein>
<evidence type="ECO:0000313" key="2">
    <source>
        <dbReference type="Proteomes" id="UP000784294"/>
    </source>
</evidence>
<sequence length="73" mass="6883">MGGCGGPGFSNYAYDVGPGWQGCGYLGGVPCGGVFGGCGWGWPGAESACGGFGGLAAWGGGYGGCGWGGWGCC</sequence>
<evidence type="ECO:0000313" key="1">
    <source>
        <dbReference type="EMBL" id="VEL20840.1"/>
    </source>
</evidence>
<dbReference type="AlphaFoldDB" id="A0A3S5BDZ9"/>
<dbReference type="EMBL" id="CAAALY010048221">
    <property type="protein sequence ID" value="VEL20840.1"/>
    <property type="molecule type" value="Genomic_DNA"/>
</dbReference>
<gene>
    <name evidence="1" type="ORF">PXEA_LOCUS14280</name>
</gene>
<proteinExistence type="predicted"/>
<organism evidence="1 2">
    <name type="scientific">Protopolystoma xenopodis</name>
    <dbReference type="NCBI Taxonomy" id="117903"/>
    <lineage>
        <taxon>Eukaryota</taxon>
        <taxon>Metazoa</taxon>
        <taxon>Spiralia</taxon>
        <taxon>Lophotrochozoa</taxon>
        <taxon>Platyhelminthes</taxon>
        <taxon>Monogenea</taxon>
        <taxon>Polyopisthocotylea</taxon>
        <taxon>Polystomatidea</taxon>
        <taxon>Polystomatidae</taxon>
        <taxon>Protopolystoma</taxon>
    </lineage>
</organism>
<name>A0A3S5BDZ9_9PLAT</name>
<keyword evidence="2" id="KW-1185">Reference proteome</keyword>
<comment type="caution">
    <text evidence="1">The sequence shown here is derived from an EMBL/GenBank/DDBJ whole genome shotgun (WGS) entry which is preliminary data.</text>
</comment>
<accession>A0A3S5BDZ9</accession>